<gene>
    <name evidence="5" type="ORF">EDM56_15800</name>
</gene>
<dbReference type="PANTHER" id="PTHR30154:SF20">
    <property type="entry name" value="LEUCINE-RESPONSIVE REGULATORY PROTEIN"/>
    <property type="match status" value="1"/>
</dbReference>
<name>A0A3M8DHS8_9BACL</name>
<dbReference type="SUPFAM" id="SSF46785">
    <property type="entry name" value="Winged helix' DNA-binding domain"/>
    <property type="match status" value="1"/>
</dbReference>
<dbReference type="InterPro" id="IPR019887">
    <property type="entry name" value="Tscrpt_reg_AsnC/Lrp_C"/>
</dbReference>
<dbReference type="InterPro" id="IPR019888">
    <property type="entry name" value="Tscrpt_reg_AsnC-like"/>
</dbReference>
<evidence type="ECO:0000256" key="1">
    <source>
        <dbReference type="ARBA" id="ARBA00023015"/>
    </source>
</evidence>
<dbReference type="PANTHER" id="PTHR30154">
    <property type="entry name" value="LEUCINE-RESPONSIVE REGULATORY PROTEIN"/>
    <property type="match status" value="1"/>
</dbReference>
<protein>
    <submittedName>
        <fullName evidence="5">Lrp/AsnC family transcriptional regulator</fullName>
    </submittedName>
</protein>
<dbReference type="GO" id="GO:0005829">
    <property type="term" value="C:cytosol"/>
    <property type="evidence" value="ECO:0007669"/>
    <property type="project" value="TreeGrafter"/>
</dbReference>
<proteinExistence type="predicted"/>
<keyword evidence="1" id="KW-0805">Transcription regulation</keyword>
<evidence type="ECO:0000256" key="2">
    <source>
        <dbReference type="ARBA" id="ARBA00023125"/>
    </source>
</evidence>
<evidence type="ECO:0000256" key="3">
    <source>
        <dbReference type="ARBA" id="ARBA00023163"/>
    </source>
</evidence>
<dbReference type="PRINTS" id="PR00033">
    <property type="entry name" value="HTHASNC"/>
</dbReference>
<evidence type="ECO:0000259" key="4">
    <source>
        <dbReference type="PROSITE" id="PS50956"/>
    </source>
</evidence>
<dbReference type="Gene3D" id="1.10.10.10">
    <property type="entry name" value="Winged helix-like DNA-binding domain superfamily/Winged helix DNA-binding domain"/>
    <property type="match status" value="1"/>
</dbReference>
<sequence length="145" mass="16318">MDAVDSRILELLQTNSRITMSEMGRIIGMTPPAVTERVRKLEDKGVISTYRAVLAPEKLGKGIAAFILLQSYSCSEINEFCKNEPDVIDLYRISGQHNFLLKVRTKSMEAMEEFTNRLGAYGNSTTLIVLSTRFEQKALVPDIEE</sequence>
<dbReference type="Pfam" id="PF01037">
    <property type="entry name" value="AsnC_trans_reg"/>
    <property type="match status" value="1"/>
</dbReference>
<keyword evidence="2" id="KW-0238">DNA-binding</keyword>
<dbReference type="AlphaFoldDB" id="A0A3M8DHS8"/>
<reference evidence="5 6" key="1">
    <citation type="submission" date="2018-10" db="EMBL/GenBank/DDBJ databases">
        <title>Phylogenomics of Brevibacillus.</title>
        <authorList>
            <person name="Dunlap C."/>
        </authorList>
    </citation>
    <scope>NUCLEOTIDE SEQUENCE [LARGE SCALE GENOMIC DNA]</scope>
    <source>
        <strain evidence="5 6">JCM 15716</strain>
    </source>
</reference>
<dbReference type="InterPro" id="IPR000485">
    <property type="entry name" value="AsnC-type_HTH_dom"/>
</dbReference>
<dbReference type="Pfam" id="PF13404">
    <property type="entry name" value="HTH_AsnC-type"/>
    <property type="match status" value="1"/>
</dbReference>
<evidence type="ECO:0000313" key="6">
    <source>
        <dbReference type="Proteomes" id="UP000271031"/>
    </source>
</evidence>
<comment type="caution">
    <text evidence="5">The sequence shown here is derived from an EMBL/GenBank/DDBJ whole genome shotgun (WGS) entry which is preliminary data.</text>
</comment>
<dbReference type="PROSITE" id="PS50956">
    <property type="entry name" value="HTH_ASNC_2"/>
    <property type="match status" value="1"/>
</dbReference>
<dbReference type="RefSeq" id="WP_122918848.1">
    <property type="nucleotide sequence ID" value="NZ_RHHQ01000012.1"/>
</dbReference>
<dbReference type="Gene3D" id="3.30.70.920">
    <property type="match status" value="1"/>
</dbReference>
<accession>A0A3M8DHS8</accession>
<dbReference type="InterPro" id="IPR036388">
    <property type="entry name" value="WH-like_DNA-bd_sf"/>
</dbReference>
<dbReference type="GO" id="GO:0043200">
    <property type="term" value="P:response to amino acid"/>
    <property type="evidence" value="ECO:0007669"/>
    <property type="project" value="TreeGrafter"/>
</dbReference>
<dbReference type="OrthoDB" id="34294at2"/>
<evidence type="ECO:0000313" key="5">
    <source>
        <dbReference type="EMBL" id="RNB87149.1"/>
    </source>
</evidence>
<dbReference type="Proteomes" id="UP000271031">
    <property type="component" value="Unassembled WGS sequence"/>
</dbReference>
<dbReference type="SUPFAM" id="SSF54909">
    <property type="entry name" value="Dimeric alpha+beta barrel"/>
    <property type="match status" value="1"/>
</dbReference>
<dbReference type="FunFam" id="1.10.10.10:FF:000186">
    <property type="entry name" value="AsnC family transcriptional regulator"/>
    <property type="match status" value="1"/>
</dbReference>
<dbReference type="CDD" id="cd00090">
    <property type="entry name" value="HTH_ARSR"/>
    <property type="match status" value="1"/>
</dbReference>
<dbReference type="InterPro" id="IPR011991">
    <property type="entry name" value="ArsR-like_HTH"/>
</dbReference>
<keyword evidence="3" id="KW-0804">Transcription</keyword>
<dbReference type="EMBL" id="RHHQ01000012">
    <property type="protein sequence ID" value="RNB87149.1"/>
    <property type="molecule type" value="Genomic_DNA"/>
</dbReference>
<keyword evidence="6" id="KW-1185">Reference proteome</keyword>
<dbReference type="InterPro" id="IPR036390">
    <property type="entry name" value="WH_DNA-bd_sf"/>
</dbReference>
<feature type="domain" description="HTH asnC-type" evidence="4">
    <location>
        <begin position="1"/>
        <end position="62"/>
    </location>
</feature>
<dbReference type="InterPro" id="IPR011008">
    <property type="entry name" value="Dimeric_a/b-barrel"/>
</dbReference>
<organism evidence="5 6">
    <name type="scientific">Brevibacillus fluminis</name>
    <dbReference type="NCBI Taxonomy" id="511487"/>
    <lineage>
        <taxon>Bacteria</taxon>
        <taxon>Bacillati</taxon>
        <taxon>Bacillota</taxon>
        <taxon>Bacilli</taxon>
        <taxon>Bacillales</taxon>
        <taxon>Paenibacillaceae</taxon>
        <taxon>Brevibacillus</taxon>
    </lineage>
</organism>
<dbReference type="InterPro" id="IPR019885">
    <property type="entry name" value="Tscrpt_reg_HTH_AsnC-type_CS"/>
</dbReference>
<dbReference type="SMART" id="SM00344">
    <property type="entry name" value="HTH_ASNC"/>
    <property type="match status" value="1"/>
</dbReference>
<dbReference type="PROSITE" id="PS00519">
    <property type="entry name" value="HTH_ASNC_1"/>
    <property type="match status" value="1"/>
</dbReference>
<dbReference type="GO" id="GO:0043565">
    <property type="term" value="F:sequence-specific DNA binding"/>
    <property type="evidence" value="ECO:0007669"/>
    <property type="project" value="InterPro"/>
</dbReference>